<feature type="chain" id="PRO_5024280184" description="Lipoprotein" evidence="1">
    <location>
        <begin position="24"/>
        <end position="123"/>
    </location>
</feature>
<evidence type="ECO:0000313" key="2">
    <source>
        <dbReference type="EMBL" id="TMO68706.1"/>
    </source>
</evidence>
<evidence type="ECO:0000313" key="5">
    <source>
        <dbReference type="Proteomes" id="UP000307217"/>
    </source>
</evidence>
<evidence type="ECO:0000256" key="1">
    <source>
        <dbReference type="SAM" id="SignalP"/>
    </source>
</evidence>
<dbReference type="AlphaFoldDB" id="A0A5S3VB10"/>
<dbReference type="Proteomes" id="UP000307217">
    <property type="component" value="Unassembled WGS sequence"/>
</dbReference>
<reference evidence="4 5" key="2">
    <citation type="submission" date="2019-06" db="EMBL/GenBank/DDBJ databases">
        <title>Co-occurence of chitin degradation, pigmentation and bioactivity in marine Pseudoalteromonas.</title>
        <authorList>
            <person name="Sonnenschein E.C."/>
            <person name="Bech P.K."/>
        </authorList>
    </citation>
    <scope>NUCLEOTIDE SEQUENCE [LARGE SCALE GENOMIC DNA]</scope>
    <source>
        <strain evidence="5">S3790</strain>
        <strain evidence="3 4">S3895</strain>
    </source>
</reference>
<keyword evidence="4" id="KW-1185">Reference proteome</keyword>
<name>A0A5S3VB10_9GAMM</name>
<evidence type="ECO:0000313" key="4">
    <source>
        <dbReference type="Proteomes" id="UP000307164"/>
    </source>
</evidence>
<dbReference type="EMBL" id="PNBX01000030">
    <property type="protein sequence ID" value="TMO68706.1"/>
    <property type="molecule type" value="Genomic_DNA"/>
</dbReference>
<reference evidence="2" key="3">
    <citation type="submission" date="2019-09" db="EMBL/GenBank/DDBJ databases">
        <title>Co-occurence of chitin degradation, pigmentation and bioactivity in marine Pseudoalteromonas.</title>
        <authorList>
            <person name="Sonnenschein E.C."/>
            <person name="Bech P.K."/>
        </authorList>
    </citation>
    <scope>NUCLEOTIDE SEQUENCE</scope>
    <source>
        <strain evidence="2">S3790</strain>
    </source>
</reference>
<reference evidence="4 5" key="1">
    <citation type="submission" date="2018-01" db="EMBL/GenBank/DDBJ databases">
        <authorList>
            <person name="Paulsen S."/>
            <person name="Gram L.K."/>
        </authorList>
    </citation>
    <scope>NUCLEOTIDE SEQUENCE [LARGE SCALE GENOMIC DNA]</scope>
    <source>
        <strain evidence="2 5">S3790</strain>
        <strain evidence="3 4">S3895</strain>
    </source>
</reference>
<feature type="signal peptide" evidence="1">
    <location>
        <begin position="1"/>
        <end position="23"/>
    </location>
</feature>
<evidence type="ECO:0008006" key="6">
    <source>
        <dbReference type="Google" id="ProtNLM"/>
    </source>
</evidence>
<proteinExistence type="predicted"/>
<comment type="caution">
    <text evidence="2">The sequence shown here is derived from an EMBL/GenBank/DDBJ whole genome shotgun (WGS) entry which is preliminary data.</text>
</comment>
<dbReference type="Proteomes" id="UP000307164">
    <property type="component" value="Unassembled WGS sequence"/>
</dbReference>
<dbReference type="OrthoDB" id="8703681at2"/>
<gene>
    <name evidence="2" type="ORF">CWC19_08020</name>
    <name evidence="3" type="ORF">CWC20_00760</name>
</gene>
<dbReference type="PROSITE" id="PS51257">
    <property type="entry name" value="PROKAR_LIPOPROTEIN"/>
    <property type="match status" value="1"/>
</dbReference>
<accession>A0A5S3VB10</accession>
<dbReference type="EMBL" id="PNBW01000005">
    <property type="protein sequence ID" value="TMO78969.1"/>
    <property type="molecule type" value="Genomic_DNA"/>
</dbReference>
<dbReference type="RefSeq" id="WP_138591396.1">
    <property type="nucleotide sequence ID" value="NZ_PNBW01000005.1"/>
</dbReference>
<organism evidence="2 5">
    <name type="scientific">Pseudoalteromonas aurantia</name>
    <dbReference type="NCBI Taxonomy" id="43654"/>
    <lineage>
        <taxon>Bacteria</taxon>
        <taxon>Pseudomonadati</taxon>
        <taxon>Pseudomonadota</taxon>
        <taxon>Gammaproteobacteria</taxon>
        <taxon>Alteromonadales</taxon>
        <taxon>Pseudoalteromonadaceae</taxon>
        <taxon>Pseudoalteromonas</taxon>
    </lineage>
</organism>
<keyword evidence="1" id="KW-0732">Signal</keyword>
<evidence type="ECO:0000313" key="3">
    <source>
        <dbReference type="EMBL" id="TMO78969.1"/>
    </source>
</evidence>
<sequence>MRGIVCSITILLLGGCISTPMLTSSNNTPTQSLSKLIEDTSCSASFQCKVLNVGERAACGGPSQYLVYSNKNVDEEQVEKLAEQVTIKEKIVNQQQAQVDVCKQVLPIQALCINNQCKAFTIK</sequence>
<protein>
    <recommendedName>
        <fullName evidence="6">Lipoprotein</fullName>
    </recommendedName>
</protein>